<dbReference type="PANTHER" id="PTHR30250:SF11">
    <property type="entry name" value="O-ANTIGEN TRANSPORTER-RELATED"/>
    <property type="match status" value="1"/>
</dbReference>
<feature type="transmembrane region" description="Helical" evidence="6">
    <location>
        <begin position="353"/>
        <end position="376"/>
    </location>
</feature>
<proteinExistence type="predicted"/>
<dbReference type="EMBL" id="MQWD01000001">
    <property type="protein sequence ID" value="PAP77156.1"/>
    <property type="molecule type" value="Genomic_DNA"/>
</dbReference>
<feature type="transmembrane region" description="Helical" evidence="6">
    <location>
        <begin position="319"/>
        <end position="341"/>
    </location>
</feature>
<evidence type="ECO:0000256" key="5">
    <source>
        <dbReference type="ARBA" id="ARBA00023136"/>
    </source>
</evidence>
<dbReference type="GO" id="GO:0005886">
    <property type="term" value="C:plasma membrane"/>
    <property type="evidence" value="ECO:0007669"/>
    <property type="project" value="UniProtKB-SubCell"/>
</dbReference>
<keyword evidence="8" id="KW-1185">Reference proteome</keyword>
<keyword evidence="5 6" id="KW-0472">Membrane</keyword>
<feature type="transmembrane region" description="Helical" evidence="6">
    <location>
        <begin position="284"/>
        <end position="307"/>
    </location>
</feature>
<keyword evidence="4 6" id="KW-1133">Transmembrane helix</keyword>
<feature type="transmembrane region" description="Helical" evidence="6">
    <location>
        <begin position="137"/>
        <end position="160"/>
    </location>
</feature>
<feature type="transmembrane region" description="Helical" evidence="6">
    <location>
        <begin position="471"/>
        <end position="492"/>
    </location>
</feature>
<evidence type="ECO:0000256" key="1">
    <source>
        <dbReference type="ARBA" id="ARBA00004651"/>
    </source>
</evidence>
<dbReference type="Proteomes" id="UP000216339">
    <property type="component" value="Unassembled WGS sequence"/>
</dbReference>
<feature type="transmembrane region" description="Helical" evidence="6">
    <location>
        <begin position="210"/>
        <end position="232"/>
    </location>
</feature>
<evidence type="ECO:0000313" key="8">
    <source>
        <dbReference type="Proteomes" id="UP000216339"/>
    </source>
</evidence>
<comment type="subcellular location">
    <subcellularLocation>
        <location evidence="1">Cell membrane</location>
        <topology evidence="1">Multi-pass membrane protein</topology>
    </subcellularLocation>
</comment>
<feature type="transmembrane region" description="Helical" evidence="6">
    <location>
        <begin position="447"/>
        <end position="465"/>
    </location>
</feature>
<comment type="caution">
    <text evidence="7">The sequence shown here is derived from an EMBL/GenBank/DDBJ whole genome shotgun (WGS) entry which is preliminary data.</text>
</comment>
<feature type="transmembrane region" description="Helical" evidence="6">
    <location>
        <begin position="181"/>
        <end position="204"/>
    </location>
</feature>
<dbReference type="AlphaFoldDB" id="A0A271J0X5"/>
<feature type="transmembrane region" description="Helical" evidence="6">
    <location>
        <begin position="413"/>
        <end position="435"/>
    </location>
</feature>
<feature type="transmembrane region" description="Helical" evidence="6">
    <location>
        <begin position="244"/>
        <end position="264"/>
    </location>
</feature>
<reference evidence="7 8" key="1">
    <citation type="submission" date="2016-11" db="EMBL/GenBank/DDBJ databases">
        <title>Study of marine rhodopsin-containing bacteria.</title>
        <authorList>
            <person name="Yoshizawa S."/>
            <person name="Kumagai Y."/>
            <person name="Kogure K."/>
        </authorList>
    </citation>
    <scope>NUCLEOTIDE SEQUENCE [LARGE SCALE GENOMIC DNA]</scope>
    <source>
        <strain evidence="7 8">SAORIC-28</strain>
    </source>
</reference>
<evidence type="ECO:0000256" key="4">
    <source>
        <dbReference type="ARBA" id="ARBA00022989"/>
    </source>
</evidence>
<name>A0A271J0X5_9BACT</name>
<evidence type="ECO:0000256" key="6">
    <source>
        <dbReference type="SAM" id="Phobius"/>
    </source>
</evidence>
<protein>
    <submittedName>
        <fullName evidence="7">Uncharacterized protein</fullName>
    </submittedName>
</protein>
<feature type="transmembrane region" description="Helical" evidence="6">
    <location>
        <begin position="42"/>
        <end position="65"/>
    </location>
</feature>
<dbReference type="PANTHER" id="PTHR30250">
    <property type="entry name" value="PST FAMILY PREDICTED COLANIC ACID TRANSPORTER"/>
    <property type="match status" value="1"/>
</dbReference>
<gene>
    <name evidence="7" type="ORF">BSZ37_12310</name>
</gene>
<evidence type="ECO:0000313" key="7">
    <source>
        <dbReference type="EMBL" id="PAP77156.1"/>
    </source>
</evidence>
<keyword evidence="3 6" id="KW-0812">Transmembrane</keyword>
<evidence type="ECO:0000256" key="2">
    <source>
        <dbReference type="ARBA" id="ARBA00022475"/>
    </source>
</evidence>
<keyword evidence="2" id="KW-1003">Cell membrane</keyword>
<feature type="transmembrane region" description="Helical" evidence="6">
    <location>
        <begin position="71"/>
        <end position="92"/>
    </location>
</feature>
<feature type="transmembrane region" description="Helical" evidence="6">
    <location>
        <begin position="388"/>
        <end position="407"/>
    </location>
</feature>
<feature type="transmembrane region" description="Helical" evidence="6">
    <location>
        <begin position="112"/>
        <end position="131"/>
    </location>
</feature>
<dbReference type="InterPro" id="IPR050833">
    <property type="entry name" value="Poly_Biosynth_Transport"/>
</dbReference>
<dbReference type="Pfam" id="PF13440">
    <property type="entry name" value="Polysacc_synt_3"/>
    <property type="match status" value="1"/>
</dbReference>
<evidence type="ECO:0000256" key="3">
    <source>
        <dbReference type="ARBA" id="ARBA00022692"/>
    </source>
</evidence>
<accession>A0A271J0X5</accession>
<sequence length="518" mass="54955">MDRPASAGMADRRRACRGDRVVSASTTATAGKGGKRMGMASAIYVGGALLAKVAKFLLVPFYVHYLTLAEVGIVVFLQAVSYALARVFPLGLGQAVKRYYVEFDDVFEADRFTAGIWWTVTAAAVGLAALLMGTAPIWGQVIGSQIATSLIVLAVADAALQGIGTIPLMRYIVRQEPMAHSAFSIVQIVSVTAAVVLFVAGFGWGVEGVIWGEIVGYGVWALASAVIVNAPARWRPTFGRLREAFRYSIVLLPHLVFVWGITFADRLILEAQVSLDALGVYGVGYQMATVLTMVSIAISNAWLARFFRTGEGEGGSAEYARTFSAISILTLFLALGLFVFADEIIAVVANREYAGAVLILRLVVVAHVFHAANQFFMLPLFLVKQTRHISTSTGLGLVVNVVANLLLIPALGIVGAAAATIAGYLAATLSSFAFARRGYPVRPEWRALAIAAAVATALAVAALALPLHGGSILAILAKLGLCVAFPLVLLLWPGRPVLDRADLSKLTRQLPGIGRRSG</sequence>
<organism evidence="7 8">
    <name type="scientific">Rubrivirga marina</name>
    <dbReference type="NCBI Taxonomy" id="1196024"/>
    <lineage>
        <taxon>Bacteria</taxon>
        <taxon>Pseudomonadati</taxon>
        <taxon>Rhodothermota</taxon>
        <taxon>Rhodothermia</taxon>
        <taxon>Rhodothermales</taxon>
        <taxon>Rubricoccaceae</taxon>
        <taxon>Rubrivirga</taxon>
    </lineage>
</organism>